<accession>A0A1C4X005</accession>
<protein>
    <submittedName>
        <fullName evidence="1">Uncharacterized protein</fullName>
    </submittedName>
</protein>
<proteinExistence type="predicted"/>
<sequence>MLVPVVVRHSRSGRVEIAAVWRTGPELSGFRGCGPVPATLGDPVRGHQGSDQRRWMFGVGGVLAMPLPMKNPGCGGWLYAVFCQAMATRYCGSCIRV</sequence>
<organism evidence="1 2">
    <name type="scientific">Micromonospora chokoriensis</name>
    <dbReference type="NCBI Taxonomy" id="356851"/>
    <lineage>
        <taxon>Bacteria</taxon>
        <taxon>Bacillati</taxon>
        <taxon>Actinomycetota</taxon>
        <taxon>Actinomycetes</taxon>
        <taxon>Micromonosporales</taxon>
        <taxon>Micromonosporaceae</taxon>
        <taxon>Micromonospora</taxon>
    </lineage>
</organism>
<keyword evidence="2" id="KW-1185">Reference proteome</keyword>
<reference evidence="2" key="1">
    <citation type="submission" date="2016-06" db="EMBL/GenBank/DDBJ databases">
        <authorList>
            <person name="Varghese N."/>
            <person name="Submissions Spin"/>
        </authorList>
    </citation>
    <scope>NUCLEOTIDE SEQUENCE [LARGE SCALE GENOMIC DNA]</scope>
    <source>
        <strain evidence="2">DSM 45160</strain>
    </source>
</reference>
<name>A0A1C4X005_9ACTN</name>
<dbReference type="EMBL" id="LT607409">
    <property type="protein sequence ID" value="SCF01778.1"/>
    <property type="molecule type" value="Genomic_DNA"/>
</dbReference>
<evidence type="ECO:0000313" key="1">
    <source>
        <dbReference type="EMBL" id="SCF01778.1"/>
    </source>
</evidence>
<dbReference type="AlphaFoldDB" id="A0A1C4X005"/>
<dbReference type="Proteomes" id="UP000198224">
    <property type="component" value="Chromosome I"/>
</dbReference>
<gene>
    <name evidence="1" type="ORF">GA0070612_3065</name>
</gene>
<evidence type="ECO:0000313" key="2">
    <source>
        <dbReference type="Proteomes" id="UP000198224"/>
    </source>
</evidence>